<dbReference type="GO" id="GO:0004560">
    <property type="term" value="F:alpha-L-fucosidase activity"/>
    <property type="evidence" value="ECO:0007669"/>
    <property type="project" value="InterPro"/>
</dbReference>
<dbReference type="GO" id="GO:0006004">
    <property type="term" value="P:fucose metabolic process"/>
    <property type="evidence" value="ECO:0007669"/>
    <property type="project" value="TreeGrafter"/>
</dbReference>
<dbReference type="FunFam" id="3.20.20.80:FF:000052">
    <property type="entry name" value="Putative alpha-L-fucosidase 1"/>
    <property type="match status" value="1"/>
</dbReference>
<evidence type="ECO:0000259" key="7">
    <source>
        <dbReference type="Pfam" id="PF01120"/>
    </source>
</evidence>
<dbReference type="RefSeq" id="WP_343331683.1">
    <property type="nucleotide sequence ID" value="NZ_JAPOHD010000007.1"/>
</dbReference>
<dbReference type="Gene3D" id="2.60.120.260">
    <property type="entry name" value="Galactose-binding domain-like"/>
    <property type="match status" value="1"/>
</dbReference>
<dbReference type="InterPro" id="IPR057739">
    <property type="entry name" value="Glyco_hydro_29_N"/>
</dbReference>
<evidence type="ECO:0000313" key="8">
    <source>
        <dbReference type="EMBL" id="MCY1719345.1"/>
    </source>
</evidence>
<feature type="domain" description="F5/8 type C" evidence="6">
    <location>
        <begin position="370"/>
        <end position="474"/>
    </location>
</feature>
<evidence type="ECO:0000256" key="3">
    <source>
        <dbReference type="ARBA" id="ARBA00022729"/>
    </source>
</evidence>
<dbReference type="Pfam" id="PF00754">
    <property type="entry name" value="F5_F8_type_C"/>
    <property type="match status" value="1"/>
</dbReference>
<dbReference type="Pfam" id="PF01120">
    <property type="entry name" value="Alpha_L_fucos"/>
    <property type="match status" value="1"/>
</dbReference>
<dbReference type="InterPro" id="IPR000421">
    <property type="entry name" value="FA58C"/>
</dbReference>
<protein>
    <recommendedName>
        <fullName evidence="2">alpha-L-fucosidase</fullName>
        <ecNumber evidence="2">3.2.1.51</ecNumber>
    </recommendedName>
</protein>
<keyword evidence="3" id="KW-0732">Signal</keyword>
<evidence type="ECO:0000256" key="2">
    <source>
        <dbReference type="ARBA" id="ARBA00012662"/>
    </source>
</evidence>
<dbReference type="GO" id="GO:0016139">
    <property type="term" value="P:glycoside catabolic process"/>
    <property type="evidence" value="ECO:0007669"/>
    <property type="project" value="TreeGrafter"/>
</dbReference>
<dbReference type="InterPro" id="IPR008979">
    <property type="entry name" value="Galactose-bd-like_sf"/>
</dbReference>
<organism evidence="8 9">
    <name type="scientific">Draconibacterium aestuarii</name>
    <dbReference type="NCBI Taxonomy" id="2998507"/>
    <lineage>
        <taxon>Bacteria</taxon>
        <taxon>Pseudomonadati</taxon>
        <taxon>Bacteroidota</taxon>
        <taxon>Bacteroidia</taxon>
        <taxon>Marinilabiliales</taxon>
        <taxon>Prolixibacteraceae</taxon>
        <taxon>Draconibacterium</taxon>
    </lineage>
</organism>
<comment type="similarity">
    <text evidence="1">Belongs to the glycosyl hydrolase 29 family.</text>
</comment>
<dbReference type="PANTHER" id="PTHR10030">
    <property type="entry name" value="ALPHA-L-FUCOSIDASE"/>
    <property type="match status" value="1"/>
</dbReference>
<sequence>MLKTGKLFVLILAVMTSLTGCEKNVDPPKPYGAIPSERQMAWHEMETYAFIHFTTNTFTDLEWGYGDESTEIFNPTDFNADQIIGTLAKAGFKGAIITAKHHDGFCLWPTEYTEHSVKNSPWKDGKGDVVREISDACKRHGIKFGVYLSPWDRNHAEYGNEKYISYYQDQLKELLTNYGDVFEIWFDGANGGDGYYGGSKESRKIDRSSYYQWEKVWETVRELQPNANIFSDAGPDLRWIGNEHGHAKDSCWATYTPEARDGESKAYAGTTKYWVGEYGTENGKFWIPAETDVSIRPGWFYHASEDDKVKTLEHLLDIYFASVGNGTSLNLNVPPDRTGQIHETDSVRLMEFKAYLDKAFANNLFKGCKVKASYSRGTAYSAKNLVDNNVDSYWATGDEQKSASIEFKLDRNTEINCIVLQEYIQLGQRITDFTVEVWENNQWKEVADGSTIGYKKIVRFDSTTTNAVKVNIKNALACPVLSKVAAFTIPEMNE</sequence>
<dbReference type="EC" id="3.2.1.51" evidence="2"/>
<keyword evidence="4" id="KW-0378">Hydrolase</keyword>
<dbReference type="PANTHER" id="PTHR10030:SF37">
    <property type="entry name" value="ALPHA-L-FUCOSIDASE-RELATED"/>
    <property type="match status" value="1"/>
</dbReference>
<evidence type="ECO:0000256" key="4">
    <source>
        <dbReference type="ARBA" id="ARBA00022801"/>
    </source>
</evidence>
<accession>A0A9X3FAJ8</accession>
<dbReference type="Gene3D" id="3.20.20.80">
    <property type="entry name" value="Glycosidases"/>
    <property type="match status" value="1"/>
</dbReference>
<keyword evidence="5" id="KW-0326">Glycosidase</keyword>
<evidence type="ECO:0000259" key="6">
    <source>
        <dbReference type="Pfam" id="PF00754"/>
    </source>
</evidence>
<dbReference type="SMART" id="SM00812">
    <property type="entry name" value="Alpha_L_fucos"/>
    <property type="match status" value="1"/>
</dbReference>
<feature type="domain" description="Glycoside hydrolase family 29 N-terminal" evidence="7">
    <location>
        <begin position="42"/>
        <end position="358"/>
    </location>
</feature>
<dbReference type="PROSITE" id="PS51257">
    <property type="entry name" value="PROKAR_LIPOPROTEIN"/>
    <property type="match status" value="1"/>
</dbReference>
<dbReference type="GO" id="GO:0005764">
    <property type="term" value="C:lysosome"/>
    <property type="evidence" value="ECO:0007669"/>
    <property type="project" value="TreeGrafter"/>
</dbReference>
<dbReference type="SUPFAM" id="SSF49785">
    <property type="entry name" value="Galactose-binding domain-like"/>
    <property type="match status" value="1"/>
</dbReference>
<name>A0A9X3FAJ8_9BACT</name>
<dbReference type="AlphaFoldDB" id="A0A9X3FAJ8"/>
<keyword evidence="9" id="KW-1185">Reference proteome</keyword>
<dbReference type="Proteomes" id="UP001145087">
    <property type="component" value="Unassembled WGS sequence"/>
</dbReference>
<evidence type="ECO:0000313" key="9">
    <source>
        <dbReference type="Proteomes" id="UP001145087"/>
    </source>
</evidence>
<gene>
    <name evidence="8" type="ORF">OU798_03275</name>
</gene>
<dbReference type="SUPFAM" id="SSF51445">
    <property type="entry name" value="(Trans)glycosidases"/>
    <property type="match status" value="1"/>
</dbReference>
<dbReference type="InterPro" id="IPR017853">
    <property type="entry name" value="GH"/>
</dbReference>
<reference evidence="8" key="1">
    <citation type="submission" date="2022-11" db="EMBL/GenBank/DDBJ databases">
        <title>Marilongibacter aestuarii gen. nov., sp. nov., isolated from tidal flat sediment.</title>
        <authorList>
            <person name="Jiayan W."/>
        </authorList>
    </citation>
    <scope>NUCLEOTIDE SEQUENCE</scope>
    <source>
        <strain evidence="8">Z1-6</strain>
    </source>
</reference>
<proteinExistence type="inferred from homology"/>
<dbReference type="InterPro" id="IPR000933">
    <property type="entry name" value="Glyco_hydro_29"/>
</dbReference>
<evidence type="ECO:0000256" key="5">
    <source>
        <dbReference type="ARBA" id="ARBA00023295"/>
    </source>
</evidence>
<comment type="caution">
    <text evidence="8">The sequence shown here is derived from an EMBL/GenBank/DDBJ whole genome shotgun (WGS) entry which is preliminary data.</text>
</comment>
<dbReference type="EMBL" id="JAPOHD010000007">
    <property type="protein sequence ID" value="MCY1719345.1"/>
    <property type="molecule type" value="Genomic_DNA"/>
</dbReference>
<evidence type="ECO:0000256" key="1">
    <source>
        <dbReference type="ARBA" id="ARBA00007951"/>
    </source>
</evidence>